<evidence type="ECO:0000259" key="1">
    <source>
        <dbReference type="Pfam" id="PF12849"/>
    </source>
</evidence>
<protein>
    <submittedName>
        <fullName evidence="2">Phosphate ABC transporter substrate-binding protein</fullName>
    </submittedName>
</protein>
<dbReference type="NCBIfam" id="TIGR04505">
    <property type="entry name" value="PtsS_plasma"/>
    <property type="match status" value="1"/>
</dbReference>
<dbReference type="EMBL" id="CP025057">
    <property type="protein sequence ID" value="AUB31937.1"/>
    <property type="molecule type" value="Genomic_DNA"/>
</dbReference>
<dbReference type="KEGG" id="sfz:SFLOR_v1c08890"/>
<dbReference type="OrthoDB" id="396902at2"/>
<organism evidence="2 3">
    <name type="scientific">Spiroplasma floricola 23-6</name>
    <dbReference type="NCBI Taxonomy" id="1336749"/>
    <lineage>
        <taxon>Bacteria</taxon>
        <taxon>Bacillati</taxon>
        <taxon>Mycoplasmatota</taxon>
        <taxon>Mollicutes</taxon>
        <taxon>Entomoplasmatales</taxon>
        <taxon>Spiroplasmataceae</taxon>
        <taxon>Spiroplasma</taxon>
    </lineage>
</organism>
<reference evidence="2 3" key="1">
    <citation type="submission" date="2017-12" db="EMBL/GenBank/DDBJ databases">
        <title>Complete genome sequence of Spiroplasma floricola 23-6 (ATCC 29989).</title>
        <authorList>
            <person name="Tsai Y.-M."/>
            <person name="Wu P.-S."/>
            <person name="Lo W.-S."/>
            <person name="Kuo C.-H."/>
        </authorList>
    </citation>
    <scope>NUCLEOTIDE SEQUENCE [LARGE SCALE GENOMIC DNA]</scope>
    <source>
        <strain evidence="2 3">23-6</strain>
    </source>
</reference>
<dbReference type="Proteomes" id="UP000231823">
    <property type="component" value="Chromosome"/>
</dbReference>
<evidence type="ECO:0000313" key="2">
    <source>
        <dbReference type="EMBL" id="AUB31937.1"/>
    </source>
</evidence>
<sequence length="397" mass="44649">MSRKISIILLALLSVVLGLWIWSVAAPKNSIILGGSTSVNPFMQKLTKKYYHESEKDFIYNSTGSQAGVGGVEKGMYSAGFISKKISDTTLSKGNTFSNVCANPKEEECRFENVDLNHWKNENNDISKNNSYIALEFAIDAIGVIFNSPSYWNEVITYDEDQKTISLNDLMNFDLNNNKELLAKIYSGNMYWEELAKEVLKGYENSTFYSQLNAKIPTSNKTKIVTFTREDGSGTRSAFSDLTGIKDMHSSNVVNSNGSMIENMSNVPSIGYVSNGFLGQLTDQGAIKLAGIDGKKLAINKSNKPKEWNKTDHKWENWKINGEDGNSEDFIKKAYTFKRPFIAIFNIYNKNLEQLIQLFEWMHNADEAKSVFEDEGLVRDMNYQSPSPKKVLGGNYA</sequence>
<dbReference type="RefSeq" id="WP_157806958.1">
    <property type="nucleotide sequence ID" value="NZ_CP025057.1"/>
</dbReference>
<accession>A0A2K8SEP4</accession>
<dbReference type="Gene3D" id="3.40.190.10">
    <property type="entry name" value="Periplasmic binding protein-like II"/>
    <property type="match status" value="2"/>
</dbReference>
<dbReference type="Pfam" id="PF12849">
    <property type="entry name" value="PBP_like_2"/>
    <property type="match status" value="1"/>
</dbReference>
<evidence type="ECO:0000313" key="3">
    <source>
        <dbReference type="Proteomes" id="UP000231823"/>
    </source>
</evidence>
<feature type="domain" description="PBP" evidence="1">
    <location>
        <begin position="28"/>
        <end position="356"/>
    </location>
</feature>
<dbReference type="AlphaFoldDB" id="A0A2K8SEP4"/>
<proteinExistence type="predicted"/>
<dbReference type="SUPFAM" id="SSF53850">
    <property type="entry name" value="Periplasmic binding protein-like II"/>
    <property type="match status" value="1"/>
</dbReference>
<gene>
    <name evidence="2" type="primary">pstS</name>
    <name evidence="2" type="ORF">SFLOR_v1c08890</name>
</gene>
<name>A0A2K8SEP4_9MOLU</name>
<dbReference type="InterPro" id="IPR024370">
    <property type="entry name" value="PBP_domain"/>
</dbReference>
<dbReference type="InterPro" id="IPR030980">
    <property type="entry name" value="PtsS_plasma"/>
</dbReference>
<keyword evidence="3" id="KW-1185">Reference proteome</keyword>